<organism evidence="1 2">
    <name type="scientific">Jaapia argillacea MUCL 33604</name>
    <dbReference type="NCBI Taxonomy" id="933084"/>
    <lineage>
        <taxon>Eukaryota</taxon>
        <taxon>Fungi</taxon>
        <taxon>Dikarya</taxon>
        <taxon>Basidiomycota</taxon>
        <taxon>Agaricomycotina</taxon>
        <taxon>Agaricomycetes</taxon>
        <taxon>Agaricomycetidae</taxon>
        <taxon>Jaapiales</taxon>
        <taxon>Jaapiaceae</taxon>
        <taxon>Jaapia</taxon>
    </lineage>
</organism>
<keyword evidence="2" id="KW-1185">Reference proteome</keyword>
<dbReference type="STRING" id="933084.A0A067Q530"/>
<dbReference type="Proteomes" id="UP000027265">
    <property type="component" value="Unassembled WGS sequence"/>
</dbReference>
<accession>A0A067Q530</accession>
<reference evidence="2" key="1">
    <citation type="journal article" date="2014" name="Proc. Natl. Acad. Sci. U.S.A.">
        <title>Extensive sampling of basidiomycete genomes demonstrates inadequacy of the white-rot/brown-rot paradigm for wood decay fungi.</title>
        <authorList>
            <person name="Riley R."/>
            <person name="Salamov A.A."/>
            <person name="Brown D.W."/>
            <person name="Nagy L.G."/>
            <person name="Floudas D."/>
            <person name="Held B.W."/>
            <person name="Levasseur A."/>
            <person name="Lombard V."/>
            <person name="Morin E."/>
            <person name="Otillar R."/>
            <person name="Lindquist E.A."/>
            <person name="Sun H."/>
            <person name="LaButti K.M."/>
            <person name="Schmutz J."/>
            <person name="Jabbour D."/>
            <person name="Luo H."/>
            <person name="Baker S.E."/>
            <person name="Pisabarro A.G."/>
            <person name="Walton J.D."/>
            <person name="Blanchette R.A."/>
            <person name="Henrissat B."/>
            <person name="Martin F."/>
            <person name="Cullen D."/>
            <person name="Hibbett D.S."/>
            <person name="Grigoriev I.V."/>
        </authorList>
    </citation>
    <scope>NUCLEOTIDE SEQUENCE [LARGE SCALE GENOMIC DNA]</scope>
    <source>
        <strain evidence="2">MUCL 33604</strain>
    </source>
</reference>
<dbReference type="EMBL" id="KL197719">
    <property type="protein sequence ID" value="KDQ57701.1"/>
    <property type="molecule type" value="Genomic_DNA"/>
</dbReference>
<evidence type="ECO:0000313" key="1">
    <source>
        <dbReference type="EMBL" id="KDQ57701.1"/>
    </source>
</evidence>
<name>A0A067Q530_9AGAM</name>
<proteinExistence type="predicted"/>
<evidence type="ECO:0000313" key="2">
    <source>
        <dbReference type="Proteomes" id="UP000027265"/>
    </source>
</evidence>
<sequence length="280" mass="30543">MDKLGEDEWAVDAVTSKFQVTIGRRPGFVYSTWGGLGWRFTFYDPGDPRIFTLLDTPELFIELGLTYVDRGPLNTSVTWCVFGRQIGVTSRVIPSGTTGKQSIGGSGFSAGWEAPVDAVLSLKVSFKPLLFRVTDPPQPAPPPFPARLLGTLEDAVTTGSFNDTKLYSYSCRDNDGRVHSPQALFVNSQLLREKSSYLDTLLFGNGFSEANDEDLDGGFPQTGKKVIDDYDYGSDSDLEEMEMDVDVQSSLRSGDDGAGSGAASRWGLFEMHISVGSRSK</sequence>
<dbReference type="InParanoid" id="A0A067Q530"/>
<dbReference type="HOGENOM" id="CLU_994211_0_0_1"/>
<protein>
    <submittedName>
        <fullName evidence="1">Uncharacterized protein</fullName>
    </submittedName>
</protein>
<gene>
    <name evidence="1" type="ORF">JAAARDRAFT_272678</name>
</gene>
<dbReference type="AlphaFoldDB" id="A0A067Q530"/>